<evidence type="ECO:0000313" key="3">
    <source>
        <dbReference type="EMBL" id="KAJ1687229.1"/>
    </source>
</evidence>
<dbReference type="GO" id="GO:0005730">
    <property type="term" value="C:nucleolus"/>
    <property type="evidence" value="ECO:0007669"/>
    <property type="project" value="TreeGrafter"/>
</dbReference>
<evidence type="ECO:0000256" key="1">
    <source>
        <dbReference type="SAM" id="MobiDB-lite"/>
    </source>
</evidence>
<dbReference type="OrthoDB" id="160374at2759"/>
<dbReference type="InterPro" id="IPR018849">
    <property type="entry name" value="Urb2/Npa2_C"/>
</dbReference>
<gene>
    <name evidence="3" type="ORF">LUZ63_018619</name>
</gene>
<dbReference type="Proteomes" id="UP001151287">
    <property type="component" value="Unassembled WGS sequence"/>
</dbReference>
<sequence length="1849" mass="208661">MVSPFESSSENPATFNRKRALEEEEEEGSSDFGNKKLKLGVWENLDLILSLQSKDTSLQRKIELASNFITSEHIGFNERNQEPISISRLASFMSNWIQPVLISSENKKSSNELFDPCLDTRSWAVLKFCLEKKPSISISPNLLRPIARVSRHALVGCSDGLLEQFFECVSLVITSNSRAFYNAGVDLWINCTIDVSNLVYKVFSKEGFGFPGGKPHLEFAISLLEHFATFLRFYPNPKNVFRVFVDRLLDPLLELLVLLHSQESGENAEGAKRSLKAVEGVLSNGLFHPAHITGFFNVKNLDPLGREGGVKGSYHNHLFHRFSGIKENKAVVLSGFGYLFRLFLDRTKTQKGAKHKEEASEDEPKETKRPIFEVCMQFMQPLLLECKAFSNTKVADLEEIKLVEMHCMLKSINEIIMCVNQETIYVPTEDTVEGSHFNYLKEVHVIIVSVADVIYLFWVSKSQSGGESMKKILALVSKEIFVAVGNFLEIEYRTLGDQIVDVWLIMFAFMAINFCSEDTRPRSLLIKEILSLGTQIINVFGELRQVANPLFALLQAVRLHAESHKSLGPMSSFPVGPLHLSSRDFLSSLTTMLCSTSLQLSISNSVRSMPERQAGSFIEELKMDLVGTLKWMADSILDFDLKAEILGRILSELYSLLLNSFTVTSSNSTLVGNSVEKLIGEIRPSFSPLLENKPEKENRNQNGNKNETVFICCLLGGNSIPWRAAISWAMVFFFRLYASCRSLYRQSICLMPPDQAKKSSELFGSSIATNFGTEWRKYSTSISLGYFSWISDLSISLLDLIQTLSDALFSEINLGRFSLTYSLVIMAFQRLHDLNREIQVSKVLQKEEDYSGRDRKQRKKIKEKACDLEVEVAGLTDFLIRNVITFENDLNSSGNTLILRSCSSDESSFMVEFWGILCRNIDIWGLYASKRGLRRFFSCLLYYCISNEKGDGEKEVIGNRDVLCAISLELLGSLLIYDEPVLTNNLMSRFCHILKGSLTTVMNYLAVDVDLECLPDWSETNLVFSTNIKENTDEKSVSPLTNELRNCEGLLNLLRNMPAVIFNAKISCRLTNYILHLERLVAWNILNNCGDSFAYKPSDLLRIFLSCRRALRHIITSSDDWCLQSKLFLKVSKVFGNRSTLEWLLNSLQRISREKSSQNYKELLFYLSDHTSHIFLKCAEIFFSFSLSKGGKLISLYSNDETNGRESSKVFLAWRCAESLAQTIDSQIRMLQITKRGGIDSCFNIISCLQGFLWGLVLTLQEVKPNSFDLKLWCWSKLEGSIGSFENFVDICLYLMLPEGETLSNDLPDLHVKNDTMNFGAFMRKWVKTKKQDEIISLPFSQFCERVSLERVSLFKRLFTDETLEMQFTIRELFVASGAIFKLRCMMVPPPGNPTIPMGKVKIANVVLHEMADSRGWPGRFSFKWIEGVLQFLEVVAGHVNKFDHDFSKEVYSQLISSHLGVLGKCISLERKRAKLSIHDTGSNTKCLNPIEESGQDTMNGLTWFKSRVRISLKKLIRDNTRSMVMILVQAVERALVGVEKGFHAVCDVNIGSTEGGCGNASPSVAAGVDCLYLVLESLSGKERALKKTIPSLVGCLFNIILHLEGPNIVCSPKVPSNVTNSNPDGGAVVLMCVEVLTTVVGRHSCPMDACHVSQCLHIPTTLFRNLTRIKELSKNGFTVDRQHLIDLYAACCKLICATLKHRIREVRPCVALLEDSTTALLTCLESDNDNMSCKSTQFAWEMQEAIKCASFFRRIYEEIRQQKDVLANNSFYFLATYISVYSGYGPSQAGIKREVDEALRPGVYSLIDICTQSDLQQLHTVLGEGPCRNTLASLLHDYKIHFQYEGKI</sequence>
<organism evidence="3 4">
    <name type="scientific">Rhynchospora breviuscula</name>
    <dbReference type="NCBI Taxonomy" id="2022672"/>
    <lineage>
        <taxon>Eukaryota</taxon>
        <taxon>Viridiplantae</taxon>
        <taxon>Streptophyta</taxon>
        <taxon>Embryophyta</taxon>
        <taxon>Tracheophyta</taxon>
        <taxon>Spermatophyta</taxon>
        <taxon>Magnoliopsida</taxon>
        <taxon>Liliopsida</taxon>
        <taxon>Poales</taxon>
        <taxon>Cyperaceae</taxon>
        <taxon>Cyperoideae</taxon>
        <taxon>Rhynchosporeae</taxon>
        <taxon>Rhynchospora</taxon>
    </lineage>
</organism>
<comment type="caution">
    <text evidence="3">The sequence shown here is derived from an EMBL/GenBank/DDBJ whole genome shotgun (WGS) entry which is preliminary data.</text>
</comment>
<evidence type="ECO:0000259" key="2">
    <source>
        <dbReference type="Pfam" id="PF10441"/>
    </source>
</evidence>
<accession>A0A9Q0C4T3</accession>
<protein>
    <recommendedName>
        <fullName evidence="2">Nucleolar 27S pre-rRNA processing Urb2/Npa2 C-terminal domain-containing protein</fullName>
    </recommendedName>
</protein>
<dbReference type="InterPro" id="IPR052609">
    <property type="entry name" value="Ribosome_Biogenesis_Reg"/>
</dbReference>
<dbReference type="PANTHER" id="PTHR15682">
    <property type="entry name" value="UNHEALTHY RIBOSOME BIOGENESIS PROTEIN 2 HOMOLOG"/>
    <property type="match status" value="1"/>
</dbReference>
<feature type="region of interest" description="Disordered" evidence="1">
    <location>
        <begin position="1"/>
        <end position="32"/>
    </location>
</feature>
<dbReference type="PANTHER" id="PTHR15682:SF2">
    <property type="entry name" value="UNHEALTHY RIBOSOME BIOGENESIS PROTEIN 2 HOMOLOG"/>
    <property type="match status" value="1"/>
</dbReference>
<feature type="compositionally biased region" description="Polar residues" evidence="1">
    <location>
        <begin position="1"/>
        <end position="14"/>
    </location>
</feature>
<evidence type="ECO:0000313" key="4">
    <source>
        <dbReference type="Proteomes" id="UP001151287"/>
    </source>
</evidence>
<proteinExistence type="predicted"/>
<dbReference type="Pfam" id="PF10441">
    <property type="entry name" value="Urb2"/>
    <property type="match status" value="1"/>
</dbReference>
<feature type="domain" description="Nucleolar 27S pre-rRNA processing Urb2/Npa2 C-terminal" evidence="2">
    <location>
        <begin position="1632"/>
        <end position="1848"/>
    </location>
</feature>
<dbReference type="EMBL" id="JAMQYH010000005">
    <property type="protein sequence ID" value="KAJ1687229.1"/>
    <property type="molecule type" value="Genomic_DNA"/>
</dbReference>
<dbReference type="GO" id="GO:0042254">
    <property type="term" value="P:ribosome biogenesis"/>
    <property type="evidence" value="ECO:0007669"/>
    <property type="project" value="TreeGrafter"/>
</dbReference>
<reference evidence="3" key="1">
    <citation type="journal article" date="2022" name="Cell">
        <title>Repeat-based holocentromeres influence genome architecture and karyotype evolution.</title>
        <authorList>
            <person name="Hofstatter P.G."/>
            <person name="Thangavel G."/>
            <person name="Lux T."/>
            <person name="Neumann P."/>
            <person name="Vondrak T."/>
            <person name="Novak P."/>
            <person name="Zhang M."/>
            <person name="Costa L."/>
            <person name="Castellani M."/>
            <person name="Scott A."/>
            <person name="Toegelov H."/>
            <person name="Fuchs J."/>
            <person name="Mata-Sucre Y."/>
            <person name="Dias Y."/>
            <person name="Vanzela A.L.L."/>
            <person name="Huettel B."/>
            <person name="Almeida C.C.S."/>
            <person name="Simkova H."/>
            <person name="Souza G."/>
            <person name="Pedrosa-Harand A."/>
            <person name="Macas J."/>
            <person name="Mayer K.F.X."/>
            <person name="Houben A."/>
            <person name="Marques A."/>
        </authorList>
    </citation>
    <scope>NUCLEOTIDE SEQUENCE</scope>
    <source>
        <strain evidence="3">RhyBre1mFocal</strain>
    </source>
</reference>
<keyword evidence="4" id="KW-1185">Reference proteome</keyword>
<name>A0A9Q0C4T3_9POAL</name>